<dbReference type="SUPFAM" id="SSF55347">
    <property type="entry name" value="Glyceraldehyde-3-phosphate dehydrogenase-like, C-terminal domain"/>
    <property type="match status" value="1"/>
</dbReference>
<feature type="region of interest" description="Disordered" evidence="1">
    <location>
        <begin position="330"/>
        <end position="383"/>
    </location>
</feature>
<evidence type="ECO:0000256" key="1">
    <source>
        <dbReference type="SAM" id="MobiDB-lite"/>
    </source>
</evidence>
<sequence>MSDGVSRRYFFYGSLLAGAVPAGGFGSVPSLRALGYKPFYDKLNVAAIGCGGQGGVDLNDAAATENIAALCDVDEARAADAFNRHGKAPKYKDYRAMLDKEGKNIDACIVAVPDFMHATIALACMQQGKHVYVEKPLTRTPWEARLLRDAAAKYKVATQMGNQGFSHECHRVAAEIVWSGEIGEVREAHVATSPSTYPTELAQLPPSKDVPKTLDWNLWLGNAAARPFSDWYVPYNWRGFYDFGTGQIGNWATHTAGPVHTALQLGAPESVECVSQTGKSKYTYPTRGVVRLDFPARGPMPPVSVYYHEAVRASDPEAFRVPGMEDEAILPPPDNLADKGRPTAIGRGGPGGMRGPGGGPAGAGGRGASADGPPRGAGGPGVLVFQGTQILTSASQQPPRGASPRGVLAGNGSVLVGSKGVLATSNRGEGVWLLPSARWKEYKLPPQLLTRSPGHMLDWVRACKGGDASCSNFGITAPYAEWLALVCIAWRVPGKLLWDSKNTRFTNSEEANQLVKPMFRRGSELKL</sequence>
<protein>
    <submittedName>
        <fullName evidence="4">Gfo/Idh/MocA family oxidoreductase</fullName>
    </submittedName>
</protein>
<dbReference type="InterPro" id="IPR050463">
    <property type="entry name" value="Gfo/Idh/MocA_oxidrdct_glycsds"/>
</dbReference>
<feature type="compositionally biased region" description="Gly residues" evidence="1">
    <location>
        <begin position="346"/>
        <end position="367"/>
    </location>
</feature>
<keyword evidence="5" id="KW-1185">Reference proteome</keyword>
<feature type="domain" description="Gfo/Idh/MocA-like oxidoreductase bacterial type C-terminal" evidence="3">
    <location>
        <begin position="207"/>
        <end position="264"/>
    </location>
</feature>
<evidence type="ECO:0000259" key="2">
    <source>
        <dbReference type="Pfam" id="PF01408"/>
    </source>
</evidence>
<dbReference type="AlphaFoldDB" id="A0A7S7SN73"/>
<dbReference type="Gene3D" id="3.30.360.10">
    <property type="entry name" value="Dihydrodipicolinate Reductase, domain 2"/>
    <property type="match status" value="1"/>
</dbReference>
<dbReference type="Proteomes" id="UP000593892">
    <property type="component" value="Chromosome"/>
</dbReference>
<organism evidence="4 5">
    <name type="scientific">Paludibaculum fermentans</name>
    <dbReference type="NCBI Taxonomy" id="1473598"/>
    <lineage>
        <taxon>Bacteria</taxon>
        <taxon>Pseudomonadati</taxon>
        <taxon>Acidobacteriota</taxon>
        <taxon>Terriglobia</taxon>
        <taxon>Bryobacterales</taxon>
        <taxon>Bryobacteraceae</taxon>
        <taxon>Paludibaculum</taxon>
    </lineage>
</organism>
<dbReference type="Gene3D" id="3.40.50.720">
    <property type="entry name" value="NAD(P)-binding Rossmann-like Domain"/>
    <property type="match status" value="1"/>
</dbReference>
<gene>
    <name evidence="4" type="ORF">IRI77_12180</name>
</gene>
<evidence type="ECO:0000313" key="4">
    <source>
        <dbReference type="EMBL" id="QOY90668.1"/>
    </source>
</evidence>
<dbReference type="GO" id="GO:0000166">
    <property type="term" value="F:nucleotide binding"/>
    <property type="evidence" value="ECO:0007669"/>
    <property type="project" value="InterPro"/>
</dbReference>
<accession>A0A7S7SN73</accession>
<dbReference type="Pfam" id="PF01408">
    <property type="entry name" value="GFO_IDH_MocA"/>
    <property type="match status" value="1"/>
</dbReference>
<dbReference type="PANTHER" id="PTHR43818:SF10">
    <property type="entry name" value="NADH-DEPENDENT DEHYDROGENASE-RELATED"/>
    <property type="match status" value="1"/>
</dbReference>
<dbReference type="KEGG" id="pfer:IRI77_12180"/>
<feature type="domain" description="Gfo/Idh/MocA-like oxidoreductase N-terminal" evidence="2">
    <location>
        <begin position="43"/>
        <end position="161"/>
    </location>
</feature>
<proteinExistence type="predicted"/>
<dbReference type="InterPro" id="IPR043906">
    <property type="entry name" value="Gfo/Idh/MocA_OxRdtase_bact_C"/>
</dbReference>
<reference evidence="4 5" key="1">
    <citation type="submission" date="2020-10" db="EMBL/GenBank/DDBJ databases">
        <title>Complete genome sequence of Paludibaculum fermentans P105T, a facultatively anaerobic acidobacterium capable of dissimilatory Fe(III) reduction.</title>
        <authorList>
            <person name="Dedysh S.N."/>
            <person name="Beletsky A.V."/>
            <person name="Kulichevskaya I.S."/>
            <person name="Mardanov A.V."/>
            <person name="Ravin N.V."/>
        </authorList>
    </citation>
    <scope>NUCLEOTIDE SEQUENCE [LARGE SCALE GENOMIC DNA]</scope>
    <source>
        <strain evidence="4 5">P105</strain>
    </source>
</reference>
<dbReference type="Pfam" id="PF19051">
    <property type="entry name" value="GFO_IDH_MocA_C2"/>
    <property type="match status" value="1"/>
</dbReference>
<evidence type="ECO:0000313" key="5">
    <source>
        <dbReference type="Proteomes" id="UP000593892"/>
    </source>
</evidence>
<dbReference type="SUPFAM" id="SSF51735">
    <property type="entry name" value="NAD(P)-binding Rossmann-fold domains"/>
    <property type="match status" value="1"/>
</dbReference>
<dbReference type="RefSeq" id="WP_194452327.1">
    <property type="nucleotide sequence ID" value="NZ_CP063849.1"/>
</dbReference>
<evidence type="ECO:0000259" key="3">
    <source>
        <dbReference type="Pfam" id="PF19051"/>
    </source>
</evidence>
<dbReference type="EMBL" id="CP063849">
    <property type="protein sequence ID" value="QOY90668.1"/>
    <property type="molecule type" value="Genomic_DNA"/>
</dbReference>
<dbReference type="PANTHER" id="PTHR43818">
    <property type="entry name" value="BCDNA.GH03377"/>
    <property type="match status" value="1"/>
</dbReference>
<dbReference type="InterPro" id="IPR036291">
    <property type="entry name" value="NAD(P)-bd_dom_sf"/>
</dbReference>
<dbReference type="InterPro" id="IPR006311">
    <property type="entry name" value="TAT_signal"/>
</dbReference>
<dbReference type="InterPro" id="IPR000683">
    <property type="entry name" value="Gfo/Idh/MocA-like_OxRdtase_N"/>
</dbReference>
<dbReference type="PROSITE" id="PS51318">
    <property type="entry name" value="TAT"/>
    <property type="match status" value="1"/>
</dbReference>
<name>A0A7S7SN73_PALFE</name>